<feature type="region of interest" description="Disordered" evidence="1">
    <location>
        <begin position="24"/>
        <end position="44"/>
    </location>
</feature>
<dbReference type="AlphaFoldDB" id="A0A9W4WYD5"/>
<evidence type="ECO:0000313" key="2">
    <source>
        <dbReference type="EMBL" id="CAI2188381.1"/>
    </source>
</evidence>
<feature type="region of interest" description="Disordered" evidence="1">
    <location>
        <begin position="61"/>
        <end position="90"/>
    </location>
</feature>
<evidence type="ECO:0000256" key="1">
    <source>
        <dbReference type="SAM" id="MobiDB-lite"/>
    </source>
</evidence>
<dbReference type="OrthoDB" id="2475394at2759"/>
<keyword evidence="3" id="KW-1185">Reference proteome</keyword>
<proteinExistence type="predicted"/>
<dbReference type="Proteomes" id="UP001153678">
    <property type="component" value="Unassembled WGS sequence"/>
</dbReference>
<name>A0A9W4WYD5_9GLOM</name>
<evidence type="ECO:0000313" key="3">
    <source>
        <dbReference type="Proteomes" id="UP001153678"/>
    </source>
</evidence>
<comment type="caution">
    <text evidence="2">The sequence shown here is derived from an EMBL/GenBank/DDBJ whole genome shotgun (WGS) entry which is preliminary data.</text>
</comment>
<sequence>MNGRHEAMASPKYRDTREVLVADEWPTRETSAKSMNQLSPPMNGRREQLLATKEVLVADEWPTRETSAKSMNQLSPPMNGRPSFYSSSRA</sequence>
<reference evidence="2" key="1">
    <citation type="submission" date="2022-08" db="EMBL/GenBank/DDBJ databases">
        <authorList>
            <person name="Kallberg Y."/>
            <person name="Tangrot J."/>
            <person name="Rosling A."/>
        </authorList>
    </citation>
    <scope>NUCLEOTIDE SEQUENCE</scope>
    <source>
        <strain evidence="2">Wild A</strain>
    </source>
</reference>
<gene>
    <name evidence="2" type="ORF">FWILDA_LOCUS13550</name>
</gene>
<dbReference type="EMBL" id="CAMKVN010005170">
    <property type="protein sequence ID" value="CAI2188381.1"/>
    <property type="molecule type" value="Genomic_DNA"/>
</dbReference>
<protein>
    <submittedName>
        <fullName evidence="2">19111_t:CDS:1</fullName>
    </submittedName>
</protein>
<organism evidence="2 3">
    <name type="scientific">Funneliformis geosporum</name>
    <dbReference type="NCBI Taxonomy" id="1117311"/>
    <lineage>
        <taxon>Eukaryota</taxon>
        <taxon>Fungi</taxon>
        <taxon>Fungi incertae sedis</taxon>
        <taxon>Mucoromycota</taxon>
        <taxon>Glomeromycotina</taxon>
        <taxon>Glomeromycetes</taxon>
        <taxon>Glomerales</taxon>
        <taxon>Glomeraceae</taxon>
        <taxon>Funneliformis</taxon>
    </lineage>
</organism>
<accession>A0A9W4WYD5</accession>